<keyword evidence="9" id="KW-1185">Reference proteome</keyword>
<dbReference type="SUPFAM" id="SSF52402">
    <property type="entry name" value="Adenine nucleotide alpha hydrolases-like"/>
    <property type="match status" value="1"/>
</dbReference>
<evidence type="ECO:0000256" key="2">
    <source>
        <dbReference type="ARBA" id="ARBA00005752"/>
    </source>
</evidence>
<dbReference type="EMBL" id="JADIKE010000027">
    <property type="protein sequence ID" value="MBM7124447.1"/>
    <property type="molecule type" value="Genomic_DNA"/>
</dbReference>
<evidence type="ECO:0000256" key="3">
    <source>
        <dbReference type="ARBA" id="ARBA00012737"/>
    </source>
</evidence>
<dbReference type="InterPro" id="IPR006426">
    <property type="entry name" value="Asn_synth_AEB"/>
</dbReference>
<dbReference type="Gene3D" id="3.40.50.620">
    <property type="entry name" value="HUPs"/>
    <property type="match status" value="1"/>
</dbReference>
<dbReference type="Pfam" id="PF13537">
    <property type="entry name" value="GATase_7"/>
    <property type="match status" value="1"/>
</dbReference>
<comment type="similarity">
    <text evidence="2">Belongs to the asparagine synthetase family.</text>
</comment>
<dbReference type="InterPro" id="IPR029055">
    <property type="entry name" value="Ntn_hydrolases_N"/>
</dbReference>
<evidence type="ECO:0000256" key="1">
    <source>
        <dbReference type="ARBA" id="ARBA00005187"/>
    </source>
</evidence>
<dbReference type="PANTHER" id="PTHR43284">
    <property type="entry name" value="ASPARAGINE SYNTHETASE (GLUTAMINE-HYDROLYZING)"/>
    <property type="match status" value="1"/>
</dbReference>
<dbReference type="Proteomes" id="UP001430149">
    <property type="component" value="Unassembled WGS sequence"/>
</dbReference>
<dbReference type="InterPro" id="IPR017932">
    <property type="entry name" value="GATase_2_dom"/>
</dbReference>
<feature type="domain" description="Glutamine amidotransferase type-2" evidence="7">
    <location>
        <begin position="1"/>
        <end position="203"/>
    </location>
</feature>
<comment type="caution">
    <text evidence="8">The sequence shown here is derived from an EMBL/GenBank/DDBJ whole genome shotgun (WGS) entry which is preliminary data.</text>
</comment>
<dbReference type="SUPFAM" id="SSF56235">
    <property type="entry name" value="N-terminal nucleophile aminohydrolases (Ntn hydrolases)"/>
    <property type="match status" value="1"/>
</dbReference>
<dbReference type="InterPro" id="IPR014729">
    <property type="entry name" value="Rossmann-like_a/b/a_fold"/>
</dbReference>
<dbReference type="PANTHER" id="PTHR43284:SF1">
    <property type="entry name" value="ASPARAGINE SYNTHETASE"/>
    <property type="match status" value="1"/>
</dbReference>
<dbReference type="EC" id="6.3.5.4" evidence="3"/>
<evidence type="ECO:0000256" key="4">
    <source>
        <dbReference type="ARBA" id="ARBA00022741"/>
    </source>
</evidence>
<name>A0ABS2JZL5_9GAMM</name>
<evidence type="ECO:0000256" key="5">
    <source>
        <dbReference type="ARBA" id="ARBA00022840"/>
    </source>
</evidence>
<dbReference type="InterPro" id="IPR051786">
    <property type="entry name" value="ASN_synthetase/amidase"/>
</dbReference>
<evidence type="ECO:0000313" key="8">
    <source>
        <dbReference type="EMBL" id="MBM7124447.1"/>
    </source>
</evidence>
<dbReference type="CDD" id="cd01991">
    <property type="entry name" value="Asn_synthase_B_C"/>
    <property type="match status" value="1"/>
</dbReference>
<accession>A0ABS2JZL5</accession>
<gene>
    <name evidence="8" type="ORF">ISP19_03565</name>
</gene>
<organism evidence="8 9">
    <name type="scientific">Dyella flava</name>
    <dbReference type="NCBI Taxonomy" id="1920170"/>
    <lineage>
        <taxon>Bacteria</taxon>
        <taxon>Pseudomonadati</taxon>
        <taxon>Pseudomonadota</taxon>
        <taxon>Gammaproteobacteria</taxon>
        <taxon>Lysobacterales</taxon>
        <taxon>Rhodanobacteraceae</taxon>
        <taxon>Dyella</taxon>
    </lineage>
</organism>
<dbReference type="PROSITE" id="PS51278">
    <property type="entry name" value="GATASE_TYPE_2"/>
    <property type="match status" value="1"/>
</dbReference>
<reference evidence="8" key="1">
    <citation type="submission" date="2020-10" db="EMBL/GenBank/DDBJ databases">
        <title>Phylogeny of dyella-like bacteria.</title>
        <authorList>
            <person name="Fu J."/>
        </authorList>
    </citation>
    <scope>NUCLEOTIDE SEQUENCE</scope>
    <source>
        <strain evidence="8">DHOC52</strain>
    </source>
</reference>
<dbReference type="PIRSF" id="PIRSF001589">
    <property type="entry name" value="Asn_synthetase_glu-h"/>
    <property type="match status" value="1"/>
</dbReference>
<comment type="catalytic activity">
    <reaction evidence="6">
        <text>L-aspartate + L-glutamine + ATP + H2O = L-asparagine + L-glutamate + AMP + diphosphate + H(+)</text>
        <dbReference type="Rhea" id="RHEA:12228"/>
        <dbReference type="ChEBI" id="CHEBI:15377"/>
        <dbReference type="ChEBI" id="CHEBI:15378"/>
        <dbReference type="ChEBI" id="CHEBI:29985"/>
        <dbReference type="ChEBI" id="CHEBI:29991"/>
        <dbReference type="ChEBI" id="CHEBI:30616"/>
        <dbReference type="ChEBI" id="CHEBI:33019"/>
        <dbReference type="ChEBI" id="CHEBI:58048"/>
        <dbReference type="ChEBI" id="CHEBI:58359"/>
        <dbReference type="ChEBI" id="CHEBI:456215"/>
        <dbReference type="EC" id="6.3.5.4"/>
    </reaction>
</comment>
<dbReference type="Pfam" id="PF00733">
    <property type="entry name" value="Asn_synthase"/>
    <property type="match status" value="1"/>
</dbReference>
<keyword evidence="5" id="KW-0067">ATP-binding</keyword>
<evidence type="ECO:0000313" key="9">
    <source>
        <dbReference type="Proteomes" id="UP001430149"/>
    </source>
</evidence>
<dbReference type="Gene3D" id="3.60.20.10">
    <property type="entry name" value="Glutamine Phosphoribosylpyrophosphate, subunit 1, domain 1"/>
    <property type="match status" value="1"/>
</dbReference>
<comment type="pathway">
    <text evidence="1">Amino-acid biosynthesis; L-asparagine biosynthesis; L-asparagine from L-aspartate (L-Gln route): step 1/1.</text>
</comment>
<sequence length="588" mass="65302">MPAIWASLGDDPPGDVILRVAHRGSVATDLQSLSTPAGPLHLWAAHHDGSDHPGPGTLASSRNWIIFDGVLYNRAELDEWIGDARVDSDALRVLFLFERGDVEGFARLTGMFAFVIWDGEHKRLHAVRDRFGMKPLYVYWHGKGIAFASEMKQFFALPDSQSRLDHDACFDFLVSGLTDHGERTLFADVQRIPAGARLELDMNEWRPGAALPACRRWYELPPAGSLVLDEPSAAEGFRGLFMQAVSSQWRETGPRGLCLSGGLDSSAIAGVLALNHGDDALVTFKACFGDPVYDEPELLRSVLARCRGSSHVTHTGPLDPFRVMDRLVWHMDEPFGRASLAAQWMLFELAASHGIRATLDGQGADEQLCGYMSMVQEHRLFMAGESVADAHGDMSSRSSLQFHGHATGFGCFVSAWRERLNARFSRAIIGAKSLGELCRERMFHGDLPMMMRHNDRIGAAHGIQTHVPFMDHRLVEYSIALGNLHKLRGDETKLLLRRALHDVLPQALLDHRGKGSYSALEATWLRGEGRAALRSAVLDTVRDWTQLFSEAGIILALTPPAVDDKEQLMLLWRIACFGCWARRFDVSY</sequence>
<keyword evidence="4" id="KW-0547">Nucleotide-binding</keyword>
<proteinExistence type="inferred from homology"/>
<evidence type="ECO:0000259" key="7">
    <source>
        <dbReference type="PROSITE" id="PS51278"/>
    </source>
</evidence>
<evidence type="ECO:0000256" key="6">
    <source>
        <dbReference type="ARBA" id="ARBA00048741"/>
    </source>
</evidence>
<dbReference type="InterPro" id="IPR001962">
    <property type="entry name" value="Asn_synthase"/>
</dbReference>
<protein>
    <recommendedName>
        <fullName evidence="3">asparagine synthase (glutamine-hydrolyzing)</fullName>
        <ecNumber evidence="3">6.3.5.4</ecNumber>
    </recommendedName>
</protein>